<dbReference type="Proteomes" id="UP000217199">
    <property type="component" value="Unassembled WGS sequence"/>
</dbReference>
<comment type="caution">
    <text evidence="2">The sequence shown here is derived from an EMBL/GenBank/DDBJ whole genome shotgun (WGS) entry which is preliminary data.</text>
</comment>
<dbReference type="InParanoid" id="A0A286UGN4"/>
<feature type="compositionally biased region" description="Basic and acidic residues" evidence="1">
    <location>
        <begin position="224"/>
        <end position="235"/>
    </location>
</feature>
<feature type="region of interest" description="Disordered" evidence="1">
    <location>
        <begin position="730"/>
        <end position="762"/>
    </location>
</feature>
<accession>A0A286UGN4</accession>
<feature type="compositionally biased region" description="Polar residues" evidence="1">
    <location>
        <begin position="357"/>
        <end position="371"/>
    </location>
</feature>
<keyword evidence="3" id="KW-1185">Reference proteome</keyword>
<feature type="region of interest" description="Disordered" evidence="1">
    <location>
        <begin position="189"/>
        <end position="235"/>
    </location>
</feature>
<dbReference type="AlphaFoldDB" id="A0A286UGN4"/>
<sequence>MANTLQARWIKSFLLDTAKKRGAEYYSEPRQRSTRKVQITRIIAGPRIETPDDCVWALLSDKQFEITAKFTKDAVVKYNGKSLITGEDPEFERQRLTALRFAVVSIRDFKLSFGHIQTGEGSKSDYETLWLEVDEFRVLGSKMDGLFGNPLNILLDPDIKIWVDGLSKGGGSGNVLKLTMKEGNCKRIAKQDNSTTLSPTDPTTMLSTGELDDSNSRLSEGENEDSKQEIRNSDDVNLKTWTETKQWFSRLPQSWGPSQKEEELLDKIKVFGEEDELIQSQGSGIVDTLDIPELANDLLELKQDGDNEQSEKGDSAGSEDNEDTADDGDSKEHENEVIRQTTPTEWEASDIEIDVEANTTKEQVEQVSNLMSIDVDEGERNAKTASRLRQETDRDTSSEISDEVTSHSNDTKSSGEEVDASLLGPSSQYSLEGEYDSENNEDTMDVDVSMQSSSFHLPTPAQRTGRPSQQQQLPTSQTQLPESSNSNQYSFVDPYSNMPSTLGYGANDSMYSGPTQQLSQDVLLESERSQDINLLNMEKRADNFDEDNQLLPIRILVPDSDISNPIQSQSQSQPQPQPQSQAQIQLMQGSSTSEKRLVTALKQSHLYEGPVLDIDSDEDEKPDEEFVPISPEISNNPGHSGLERTVEHNKEAWRLPTFIKKRAANQSDIKGPPLKKLSLAPREIDDSEVNTQFTCLNTELLVSEQPKEDTGPVVTSGELLPERRDTYARSFGKQPAEGDSDRQKFTVVKSPSPISDSLSKAATSDKADLEEISYSRGSSFRCSSSSSSAILRKHPCRFSKELKEDLTNLPSGQGWLTWGDVRDLLLDISKKKLWEG</sequence>
<feature type="compositionally biased region" description="Acidic residues" evidence="1">
    <location>
        <begin position="614"/>
        <end position="626"/>
    </location>
</feature>
<feature type="compositionally biased region" description="Low complexity" evidence="1">
    <location>
        <begin position="565"/>
        <end position="582"/>
    </location>
</feature>
<feature type="compositionally biased region" description="Basic and acidic residues" evidence="1">
    <location>
        <begin position="305"/>
        <end position="314"/>
    </location>
</feature>
<feature type="compositionally biased region" description="Polar residues" evidence="1">
    <location>
        <begin position="191"/>
        <end position="207"/>
    </location>
</feature>
<evidence type="ECO:0000313" key="3">
    <source>
        <dbReference type="Proteomes" id="UP000217199"/>
    </source>
</evidence>
<feature type="compositionally biased region" description="Basic and acidic residues" evidence="1">
    <location>
        <begin position="378"/>
        <end position="397"/>
    </location>
</feature>
<feature type="region of interest" description="Disordered" evidence="1">
    <location>
        <begin position="609"/>
        <end position="641"/>
    </location>
</feature>
<feature type="compositionally biased region" description="Basic and acidic residues" evidence="1">
    <location>
        <begin position="328"/>
        <end position="337"/>
    </location>
</feature>
<feature type="compositionally biased region" description="Acidic residues" evidence="1">
    <location>
        <begin position="433"/>
        <end position="445"/>
    </location>
</feature>
<feature type="compositionally biased region" description="Low complexity" evidence="1">
    <location>
        <begin position="467"/>
        <end position="480"/>
    </location>
</feature>
<name>A0A286UGN4_9AGAM</name>
<organism evidence="2 3">
    <name type="scientific">Pyrrhoderma noxium</name>
    <dbReference type="NCBI Taxonomy" id="2282107"/>
    <lineage>
        <taxon>Eukaryota</taxon>
        <taxon>Fungi</taxon>
        <taxon>Dikarya</taxon>
        <taxon>Basidiomycota</taxon>
        <taxon>Agaricomycotina</taxon>
        <taxon>Agaricomycetes</taxon>
        <taxon>Hymenochaetales</taxon>
        <taxon>Hymenochaetaceae</taxon>
        <taxon>Pyrrhoderma</taxon>
    </lineage>
</organism>
<feature type="region of interest" description="Disordered" evidence="1">
    <location>
        <begin position="561"/>
        <end position="582"/>
    </location>
</feature>
<feature type="compositionally biased region" description="Polar residues" evidence="1">
    <location>
        <begin position="752"/>
        <end position="762"/>
    </location>
</feature>
<protein>
    <submittedName>
        <fullName evidence="2">Uncharacterized protein</fullName>
    </submittedName>
</protein>
<proteinExistence type="predicted"/>
<feature type="region of interest" description="Disordered" evidence="1">
    <location>
        <begin position="305"/>
        <end position="488"/>
    </location>
</feature>
<dbReference type="OrthoDB" id="3144405at2759"/>
<feature type="compositionally biased region" description="Acidic residues" evidence="1">
    <location>
        <begin position="317"/>
        <end position="327"/>
    </location>
</feature>
<dbReference type="EMBL" id="NBII01000005">
    <property type="protein sequence ID" value="PAV18747.1"/>
    <property type="molecule type" value="Genomic_DNA"/>
</dbReference>
<evidence type="ECO:0000313" key="2">
    <source>
        <dbReference type="EMBL" id="PAV18747.1"/>
    </source>
</evidence>
<gene>
    <name evidence="2" type="ORF">PNOK_0559000</name>
</gene>
<reference evidence="2 3" key="1">
    <citation type="journal article" date="2017" name="Mol. Ecol.">
        <title>Comparative and population genomic landscape of Phellinus noxius: A hypervariable fungus causing root rot in trees.</title>
        <authorList>
            <person name="Chung C.L."/>
            <person name="Lee T.J."/>
            <person name="Akiba M."/>
            <person name="Lee H.H."/>
            <person name="Kuo T.H."/>
            <person name="Liu D."/>
            <person name="Ke H.M."/>
            <person name="Yokoi T."/>
            <person name="Roa M.B."/>
            <person name="Lu M.J."/>
            <person name="Chang Y.Y."/>
            <person name="Ann P.J."/>
            <person name="Tsai J.N."/>
            <person name="Chen C.Y."/>
            <person name="Tzean S.S."/>
            <person name="Ota Y."/>
            <person name="Hattori T."/>
            <person name="Sahashi N."/>
            <person name="Liou R.F."/>
            <person name="Kikuchi T."/>
            <person name="Tsai I.J."/>
        </authorList>
    </citation>
    <scope>NUCLEOTIDE SEQUENCE [LARGE SCALE GENOMIC DNA]</scope>
    <source>
        <strain evidence="2 3">FFPRI411160</strain>
    </source>
</reference>
<feature type="compositionally biased region" description="Polar residues" evidence="1">
    <location>
        <begin position="449"/>
        <end position="466"/>
    </location>
</feature>
<evidence type="ECO:0000256" key="1">
    <source>
        <dbReference type="SAM" id="MobiDB-lite"/>
    </source>
</evidence>